<evidence type="ECO:0000313" key="9">
    <source>
        <dbReference type="EnsemblPlants" id="TraesCS7D02G357700.1"/>
    </source>
</evidence>
<organism evidence="9">
    <name type="scientific">Triticum aestivum</name>
    <name type="common">Wheat</name>
    <dbReference type="NCBI Taxonomy" id="4565"/>
    <lineage>
        <taxon>Eukaryota</taxon>
        <taxon>Viridiplantae</taxon>
        <taxon>Streptophyta</taxon>
        <taxon>Embryophyta</taxon>
        <taxon>Tracheophyta</taxon>
        <taxon>Spermatophyta</taxon>
        <taxon>Magnoliopsida</taxon>
        <taxon>Liliopsida</taxon>
        <taxon>Poales</taxon>
        <taxon>Poaceae</taxon>
        <taxon>BOP clade</taxon>
        <taxon>Pooideae</taxon>
        <taxon>Triticodae</taxon>
        <taxon>Triticeae</taxon>
        <taxon>Triticinae</taxon>
        <taxon>Triticum</taxon>
    </lineage>
</organism>
<dbReference type="Gene3D" id="3.30.200.20">
    <property type="entry name" value="Phosphorylase Kinase, domain 1"/>
    <property type="match status" value="1"/>
</dbReference>
<dbReference type="SUPFAM" id="SSF56112">
    <property type="entry name" value="Protein kinase-like (PK-like)"/>
    <property type="match status" value="1"/>
</dbReference>
<keyword evidence="10" id="KW-1185">Reference proteome</keyword>
<dbReference type="Gramene" id="TraesLDM7D03G04426780.1">
    <property type="protein sequence ID" value="TraesLDM7D03G04426780.1"/>
    <property type="gene ID" value="TraesLDM7D03G04426780"/>
</dbReference>
<protein>
    <recommendedName>
        <fullName evidence="8">Protein kinase domain-containing protein</fullName>
    </recommendedName>
</protein>
<dbReference type="Gramene" id="TraesSTA7D03G04414450.1">
    <property type="protein sequence ID" value="TraesSTA7D03G04414450.1"/>
    <property type="gene ID" value="TraesSTA7D03G04414450"/>
</dbReference>
<dbReference type="InterPro" id="IPR017441">
    <property type="entry name" value="Protein_kinase_ATP_BS"/>
</dbReference>
<dbReference type="InterPro" id="IPR000719">
    <property type="entry name" value="Prot_kinase_dom"/>
</dbReference>
<evidence type="ECO:0000259" key="8">
    <source>
        <dbReference type="PROSITE" id="PS50011"/>
    </source>
</evidence>
<dbReference type="PROSITE" id="PS50011">
    <property type="entry name" value="PROTEIN_KINASE_DOM"/>
    <property type="match status" value="1"/>
</dbReference>
<dbReference type="Gramene" id="TraesCS7D02G357700.1">
    <property type="protein sequence ID" value="TraesCS7D02G357700.1"/>
    <property type="gene ID" value="TraesCS7D02G357700"/>
</dbReference>
<dbReference type="PROSITE" id="PS00107">
    <property type="entry name" value="PROTEIN_KINASE_ATP"/>
    <property type="match status" value="1"/>
</dbReference>
<proteinExistence type="inferred from homology"/>
<dbReference type="STRING" id="4565.A0A3B6TMP3"/>
<keyword evidence="4 5" id="KW-0067">ATP-binding</keyword>
<evidence type="ECO:0000256" key="6">
    <source>
        <dbReference type="RuleBase" id="RU000304"/>
    </source>
</evidence>
<accession>A0A3B6TMP3</accession>
<evidence type="ECO:0000256" key="7">
    <source>
        <dbReference type="SAM" id="MobiDB-lite"/>
    </source>
</evidence>
<dbReference type="Gramene" id="TraesCS7D03G0845700.1">
    <property type="protein sequence ID" value="TraesCS7D03G0845700.1.CDS"/>
    <property type="gene ID" value="TraesCS7D03G0845700"/>
</dbReference>
<dbReference type="Gramene" id="TraesNOR7D03G04469350.1">
    <property type="protein sequence ID" value="TraesNOR7D03G04469350.1"/>
    <property type="gene ID" value="TraesNOR7D03G04469350"/>
</dbReference>
<name>A0A3B6TMP3_WHEAT</name>
<evidence type="ECO:0000256" key="5">
    <source>
        <dbReference type="PROSITE-ProRule" id="PRU10141"/>
    </source>
</evidence>
<keyword evidence="6" id="KW-0723">Serine/threonine-protein kinase</keyword>
<dbReference type="Pfam" id="PF00069">
    <property type="entry name" value="Pkinase"/>
    <property type="match status" value="1"/>
</dbReference>
<dbReference type="InterPro" id="IPR046958">
    <property type="entry name" value="RBK1/2/STUNTED"/>
</dbReference>
<dbReference type="EnsemblPlants" id="TraesCS7D02G357700.1">
    <property type="protein sequence ID" value="TraesCS7D02G357700.1"/>
    <property type="gene ID" value="TraesCS7D02G357700"/>
</dbReference>
<feature type="domain" description="Protein kinase" evidence="8">
    <location>
        <begin position="173"/>
        <end position="448"/>
    </location>
</feature>
<dbReference type="Proteomes" id="UP000019116">
    <property type="component" value="Chromosome 7D"/>
</dbReference>
<dbReference type="SMR" id="A0A3B6TMP3"/>
<dbReference type="OrthoDB" id="4062651at2759"/>
<dbReference type="AlphaFoldDB" id="A0A3B6TMP3"/>
<dbReference type="InterPro" id="IPR008271">
    <property type="entry name" value="Ser/Thr_kinase_AS"/>
</dbReference>
<evidence type="ECO:0000256" key="1">
    <source>
        <dbReference type="ARBA" id="ARBA00022679"/>
    </source>
</evidence>
<comment type="similarity">
    <text evidence="6">Belongs to the protein kinase superfamily.</text>
</comment>
<dbReference type="Gramene" id="TraesSYM7D03G04474250.1">
    <property type="protein sequence ID" value="TraesSYM7D03G04474250.1"/>
    <property type="gene ID" value="TraesSYM7D03G04474250"/>
</dbReference>
<evidence type="ECO:0000256" key="3">
    <source>
        <dbReference type="ARBA" id="ARBA00022777"/>
    </source>
</evidence>
<keyword evidence="2 5" id="KW-0547">Nucleotide-binding</keyword>
<dbReference type="PROSITE" id="PS00108">
    <property type="entry name" value="PROTEIN_KINASE_ST"/>
    <property type="match status" value="1"/>
</dbReference>
<feature type="region of interest" description="Disordered" evidence="7">
    <location>
        <begin position="1"/>
        <end position="47"/>
    </location>
</feature>
<keyword evidence="3" id="KW-0418">Kinase</keyword>
<evidence type="ECO:0000256" key="4">
    <source>
        <dbReference type="ARBA" id="ARBA00022840"/>
    </source>
</evidence>
<feature type="compositionally biased region" description="Basic and acidic residues" evidence="7">
    <location>
        <begin position="1"/>
        <end position="10"/>
    </location>
</feature>
<keyword evidence="1" id="KW-0808">Transferase</keyword>
<dbReference type="PANTHER" id="PTHR47987">
    <property type="entry name" value="OS08G0249100 PROTEIN"/>
    <property type="match status" value="1"/>
</dbReference>
<feature type="binding site" evidence="5">
    <location>
        <position position="202"/>
    </location>
    <ligand>
        <name>ATP</name>
        <dbReference type="ChEBI" id="CHEBI:30616"/>
    </ligand>
</feature>
<dbReference type="GO" id="GO:0005524">
    <property type="term" value="F:ATP binding"/>
    <property type="evidence" value="ECO:0007669"/>
    <property type="project" value="UniProtKB-UniRule"/>
</dbReference>
<dbReference type="Gramene" id="TraesRN7D0100869400.1">
    <property type="protein sequence ID" value="TraesRN7D0100869400.1"/>
    <property type="gene ID" value="TraesRN7D0100869400"/>
</dbReference>
<dbReference type="GO" id="GO:0004674">
    <property type="term" value="F:protein serine/threonine kinase activity"/>
    <property type="evidence" value="ECO:0007669"/>
    <property type="project" value="UniProtKB-KW"/>
</dbReference>
<dbReference type="PANTHER" id="PTHR47987:SF32">
    <property type="entry name" value="OS11G0644000 PROTEIN"/>
    <property type="match status" value="1"/>
</dbReference>
<evidence type="ECO:0000256" key="2">
    <source>
        <dbReference type="ARBA" id="ARBA00022741"/>
    </source>
</evidence>
<sequence length="489" mass="53877">MATEPQKDSSYKSAGASMSRKNGCGGGEKSSRESGHDLVSPRSVLEGCTTSSDVDAAAMTDETSCTMGSSSTKMGVVAAYSEPSTPAPPRNDGPPATWKGVMEAWRSRTKRRLSSGIPSTMSSKLRSLSIRSSSKWQWPSAGQVNVEQHDLCALRLSFRTFSLSELRKATRNFSKENVVGRGGHAKVYRGLLPDGQLVAVKKLSATENGRMESFLSELGHAVNVRHPNVARLVGVGLEGGEHLVFPFSRLGCLSRRLHGGSGEEGTMPWEARYKVALGAASGLEYLHERCARRIVHRDVKPANILLKDDYEPQICDFGLAKWLPAKLTHYQVTTFEGTFGYVPPEYTTHGIFNEKTDVFAFGVVLLELLTGRRAIDGKNHSLIAWVRSFLSSKDEVLKMVDPALGGRYDVEQLRRVMHAAQLCIHTSPAQRPRMSQVGRILRGDHEQQQIMGHESATTTELHEIDGYEPPTPRTYLHDLSRHKALAFDF</sequence>
<dbReference type="SMART" id="SM00220">
    <property type="entry name" value="S_TKc"/>
    <property type="match status" value="1"/>
</dbReference>
<dbReference type="FunFam" id="1.10.510.10:FF:000996">
    <property type="entry name" value="Protein kinase superfamily protein"/>
    <property type="match status" value="1"/>
</dbReference>
<dbReference type="Gramene" id="TraesKAR7D01G0334450.2">
    <property type="protein sequence ID" value="cds.TraesKAR7D01G0334450.2"/>
    <property type="gene ID" value="TraesKAR7D01G0334450"/>
</dbReference>
<reference evidence="9" key="1">
    <citation type="submission" date="2018-08" db="EMBL/GenBank/DDBJ databases">
        <authorList>
            <person name="Rossello M."/>
        </authorList>
    </citation>
    <scope>NUCLEOTIDE SEQUENCE [LARGE SCALE GENOMIC DNA]</scope>
    <source>
        <strain evidence="9">cv. Chinese Spring</strain>
    </source>
</reference>
<dbReference type="InterPro" id="IPR011009">
    <property type="entry name" value="Kinase-like_dom_sf"/>
</dbReference>
<dbReference type="GO" id="GO:0016301">
    <property type="term" value="F:kinase activity"/>
    <property type="evidence" value="ECO:0000318"/>
    <property type="project" value="GO_Central"/>
</dbReference>
<dbReference type="Gene3D" id="1.10.510.10">
    <property type="entry name" value="Transferase(Phosphotransferase) domain 1"/>
    <property type="match status" value="1"/>
</dbReference>
<evidence type="ECO:0000313" key="10">
    <source>
        <dbReference type="Proteomes" id="UP000019116"/>
    </source>
</evidence>
<reference evidence="9" key="2">
    <citation type="submission" date="2018-10" db="UniProtKB">
        <authorList>
            <consortium name="EnsemblPlants"/>
        </authorList>
    </citation>
    <scope>IDENTIFICATION</scope>
</reference>
<dbReference type="Gramene" id="TraesARI7D03G04496990.1">
    <property type="protein sequence ID" value="TraesARI7D03G04496990.1"/>
    <property type="gene ID" value="TraesARI7D03G04496990"/>
</dbReference>